<gene>
    <name evidence="2" type="ORF">O3P69_019715</name>
</gene>
<sequence>MMKVLPPPPQPHYQMRCAKKEENLGRRFELLNRELRAILAIEDWQKTEAQKKREDLLLGELITIVNKRDELVIHLDNQERA</sequence>
<dbReference type="InterPro" id="IPR022735">
    <property type="entry name" value="bMERB_dom"/>
</dbReference>
<dbReference type="SMART" id="SM01203">
    <property type="entry name" value="DUF3585"/>
    <property type="match status" value="1"/>
</dbReference>
<evidence type="ECO:0000259" key="1">
    <source>
        <dbReference type="PROSITE" id="PS51848"/>
    </source>
</evidence>
<accession>A0AAW0SXK9</accession>
<dbReference type="PANTHER" id="PTHR23167:SF46">
    <property type="entry name" value="EPS15 HOMOLOGY DOMAIN CONTAINING PROTEIN-BINDING PROTEIN 1, ISOFORM F"/>
    <property type="match status" value="1"/>
</dbReference>
<organism evidence="2 3">
    <name type="scientific">Scylla paramamosain</name>
    <name type="common">Mud crab</name>
    <dbReference type="NCBI Taxonomy" id="85552"/>
    <lineage>
        <taxon>Eukaryota</taxon>
        <taxon>Metazoa</taxon>
        <taxon>Ecdysozoa</taxon>
        <taxon>Arthropoda</taxon>
        <taxon>Crustacea</taxon>
        <taxon>Multicrustacea</taxon>
        <taxon>Malacostraca</taxon>
        <taxon>Eumalacostraca</taxon>
        <taxon>Eucarida</taxon>
        <taxon>Decapoda</taxon>
        <taxon>Pleocyemata</taxon>
        <taxon>Brachyura</taxon>
        <taxon>Eubrachyura</taxon>
        <taxon>Portunoidea</taxon>
        <taxon>Portunidae</taxon>
        <taxon>Portuninae</taxon>
        <taxon>Scylla</taxon>
    </lineage>
</organism>
<evidence type="ECO:0000313" key="2">
    <source>
        <dbReference type="EMBL" id="KAK8379891.1"/>
    </source>
</evidence>
<dbReference type="InterPro" id="IPR050540">
    <property type="entry name" value="F-actin_Monoox_Mical"/>
</dbReference>
<dbReference type="AlphaFoldDB" id="A0AAW0SXK9"/>
<dbReference type="PANTHER" id="PTHR23167">
    <property type="entry name" value="CALPONIN HOMOLOGY DOMAIN-CONTAINING PROTEIN DDB_G0272472-RELATED"/>
    <property type="match status" value="1"/>
</dbReference>
<dbReference type="EMBL" id="JARAKH010000043">
    <property type="protein sequence ID" value="KAK8379891.1"/>
    <property type="molecule type" value="Genomic_DNA"/>
</dbReference>
<keyword evidence="3" id="KW-1185">Reference proteome</keyword>
<name>A0AAW0SXK9_SCYPA</name>
<protein>
    <recommendedName>
        <fullName evidence="1">BMERB domain-containing protein</fullName>
    </recommendedName>
</protein>
<reference evidence="2 3" key="1">
    <citation type="submission" date="2023-03" db="EMBL/GenBank/DDBJ databases">
        <title>High-quality genome of Scylla paramamosain provides insights in environmental adaptation.</title>
        <authorList>
            <person name="Zhang L."/>
        </authorList>
    </citation>
    <scope>NUCLEOTIDE SEQUENCE [LARGE SCALE GENOMIC DNA]</scope>
    <source>
        <strain evidence="2">LZ_2023a</strain>
        <tissue evidence="2">Muscle</tissue>
    </source>
</reference>
<evidence type="ECO:0000313" key="3">
    <source>
        <dbReference type="Proteomes" id="UP001487740"/>
    </source>
</evidence>
<comment type="caution">
    <text evidence="2">The sequence shown here is derived from an EMBL/GenBank/DDBJ whole genome shotgun (WGS) entry which is preliminary data.</text>
</comment>
<dbReference type="PROSITE" id="PS51848">
    <property type="entry name" value="BMERB"/>
    <property type="match status" value="1"/>
</dbReference>
<dbReference type="Pfam" id="PF12130">
    <property type="entry name" value="bMERB_dom"/>
    <property type="match status" value="1"/>
</dbReference>
<feature type="domain" description="BMERB" evidence="1">
    <location>
        <begin position="1"/>
        <end position="81"/>
    </location>
</feature>
<dbReference type="Proteomes" id="UP001487740">
    <property type="component" value="Unassembled WGS sequence"/>
</dbReference>
<proteinExistence type="predicted"/>